<evidence type="ECO:0000259" key="6">
    <source>
        <dbReference type="Pfam" id="PF13515"/>
    </source>
</evidence>
<dbReference type="Pfam" id="PF13515">
    <property type="entry name" value="FUSC_2"/>
    <property type="match status" value="1"/>
</dbReference>
<evidence type="ECO:0000313" key="8">
    <source>
        <dbReference type="Proteomes" id="UP000199385"/>
    </source>
</evidence>
<proteinExistence type="predicted"/>
<dbReference type="RefSeq" id="WP_091661441.1">
    <property type="nucleotide sequence ID" value="NZ_LT594323.1"/>
</dbReference>
<dbReference type="GO" id="GO:0016020">
    <property type="term" value="C:membrane"/>
    <property type="evidence" value="ECO:0007669"/>
    <property type="project" value="UniProtKB-SubCell"/>
</dbReference>
<keyword evidence="4 5" id="KW-0472">Membrane</keyword>
<dbReference type="Proteomes" id="UP000199385">
    <property type="component" value="Chromosome I"/>
</dbReference>
<evidence type="ECO:0000256" key="5">
    <source>
        <dbReference type="SAM" id="Phobius"/>
    </source>
</evidence>
<name>A0A1A8ZFN7_9ACTN</name>
<dbReference type="PATRIC" id="fig|261654.4.peg.2086"/>
<protein>
    <submittedName>
        <fullName evidence="7">Uncharacterized membrane protein YgaE, UPF0421/DUF939 family</fullName>
    </submittedName>
</protein>
<dbReference type="InterPro" id="IPR049453">
    <property type="entry name" value="Memb_transporter_dom"/>
</dbReference>
<sequence>MREWWGAALGRLRQAWVPVVEAVLAATVAWLIAARLIGHPDPFFAPSAALIVLSESRGQRVRQTVELILGVAGGVLTAELMIHALGPGTGTMVVVLLLTLGVTVAAGASSTLITQTTVSALYLVVVAAPKGDFTPFRFVDALIGGAVALAASQLVVARDPLAPLLAEARQTYADLAALLDRIHDALGSCDADAAQAALERARQVDGCVERLRAAVQACAETVRLRVRRRRHLGQLEQVEATTRQLDYAVRNIRVLARNGVTLTRLHTATPPELGTALGSLTEAVREAGAALARDLTGQDADRHADRADEAAMAAVRVAAELLESRPPLPVVMIVGQIRATAIDLLRGIGTDDVAVLNRVDEALGLPTPAS</sequence>
<reference evidence="8" key="1">
    <citation type="submission" date="2016-06" db="EMBL/GenBank/DDBJ databases">
        <authorList>
            <person name="Varghese N."/>
            <person name="Submissions Spin"/>
        </authorList>
    </citation>
    <scope>NUCLEOTIDE SEQUENCE [LARGE SCALE GENOMIC DNA]</scope>
    <source>
        <strain evidence="8">DSM 44815</strain>
    </source>
</reference>
<evidence type="ECO:0000256" key="4">
    <source>
        <dbReference type="ARBA" id="ARBA00023136"/>
    </source>
</evidence>
<dbReference type="EMBL" id="LT594323">
    <property type="protein sequence ID" value="SBT42648.1"/>
    <property type="molecule type" value="Genomic_DNA"/>
</dbReference>
<evidence type="ECO:0000256" key="1">
    <source>
        <dbReference type="ARBA" id="ARBA00004141"/>
    </source>
</evidence>
<organism evidence="7 8">
    <name type="scientific">Micromonospora auratinigra</name>
    <dbReference type="NCBI Taxonomy" id="261654"/>
    <lineage>
        <taxon>Bacteria</taxon>
        <taxon>Bacillati</taxon>
        <taxon>Actinomycetota</taxon>
        <taxon>Actinomycetes</taxon>
        <taxon>Micromonosporales</taxon>
        <taxon>Micromonosporaceae</taxon>
        <taxon>Micromonospora</taxon>
    </lineage>
</organism>
<feature type="transmembrane region" description="Helical" evidence="5">
    <location>
        <begin position="15"/>
        <end position="37"/>
    </location>
</feature>
<feature type="transmembrane region" description="Helical" evidence="5">
    <location>
        <begin position="67"/>
        <end position="86"/>
    </location>
</feature>
<dbReference type="OrthoDB" id="5198202at2"/>
<feature type="domain" description="Integral membrane bound transporter" evidence="6">
    <location>
        <begin position="29"/>
        <end position="150"/>
    </location>
</feature>
<accession>A0A1A8ZFN7</accession>
<keyword evidence="3 5" id="KW-1133">Transmembrane helix</keyword>
<keyword evidence="8" id="KW-1185">Reference proteome</keyword>
<evidence type="ECO:0000256" key="2">
    <source>
        <dbReference type="ARBA" id="ARBA00022692"/>
    </source>
</evidence>
<gene>
    <name evidence="7" type="ORF">GA0070611_2048</name>
</gene>
<keyword evidence="2 5" id="KW-0812">Transmembrane</keyword>
<comment type="subcellular location">
    <subcellularLocation>
        <location evidence="1">Membrane</location>
        <topology evidence="1">Multi-pass membrane protein</topology>
    </subcellularLocation>
</comment>
<dbReference type="AlphaFoldDB" id="A0A1A8ZFN7"/>
<feature type="transmembrane region" description="Helical" evidence="5">
    <location>
        <begin position="137"/>
        <end position="156"/>
    </location>
</feature>
<evidence type="ECO:0000256" key="3">
    <source>
        <dbReference type="ARBA" id="ARBA00022989"/>
    </source>
</evidence>
<feature type="transmembrane region" description="Helical" evidence="5">
    <location>
        <begin position="92"/>
        <end position="125"/>
    </location>
</feature>
<evidence type="ECO:0000313" key="7">
    <source>
        <dbReference type="EMBL" id="SBT42648.1"/>
    </source>
</evidence>